<name>A0A1Q9DMM5_SYMMI</name>
<protein>
    <recommendedName>
        <fullName evidence="1">Fibronectin type-III domain-containing protein</fullName>
    </recommendedName>
</protein>
<sequence>MREKRLATEWMDLTECYLPFRENVTCSVTNLQSFTVYQVRVRERCTDFIYDSDWGYSDPIMTTMPVQAGVPDMRIVPNSITAFFFDVSWQAGASGQCIFKEWVGRFVSRRGLLDGSLLADYLFLTGAACLRRVASGSDVSSRLKQNSTYAVRVQETCTDPNANGDFAMLSENATTIIATIPADPPENLTVSNETVAYSDILHSSYSAYTFLLEFDAGEPYVGQLECAKDCYFTGWAVEVRENWTDGNFSNETNYTELNYSLWVPRDECKNEESRHMVRETCYDGYTELLDSDFSSELPDRQILVLMGWHVASGTGAAQESLSGHPCWGADAADSWASALTPQRCCVNPPFGDARCWMNGLDFDLCCTRWLHPRTPEPVHQRLKEDLTNCMQGAAPDAQPSTECRMSAYAAIEGSPLGRLLWCAIETAHCSRVFDVFIGSGCSAATAAAAVSARRASPRPVPVVIGFEDPEPQRAQKSHAALARWRARRLPVGGIGKQQLQQLRATSLRLRSWVEEKGGEEAFVGLLAGPMRPRNSSCSECLSQWALDCPERCVYSFGAIEAACEALRGVDLVFLDSDGSAADGWLVEWLQVERACAPRLVLLLNLSLPNHGAWIKERLLTLGYTEVWRDGLLVNPDPFSTMAFSDVRRVRTWSLLAYTGSL</sequence>
<evidence type="ECO:0000313" key="3">
    <source>
        <dbReference type="Proteomes" id="UP000186817"/>
    </source>
</evidence>
<dbReference type="InterPro" id="IPR003961">
    <property type="entry name" value="FN3_dom"/>
</dbReference>
<dbReference type="AlphaFoldDB" id="A0A1Q9DMM5"/>
<reference evidence="2 3" key="1">
    <citation type="submission" date="2016-02" db="EMBL/GenBank/DDBJ databases">
        <title>Genome analysis of coral dinoflagellate symbionts highlights evolutionary adaptations to a symbiotic lifestyle.</title>
        <authorList>
            <person name="Aranda M."/>
            <person name="Li Y."/>
            <person name="Liew Y.J."/>
            <person name="Baumgarten S."/>
            <person name="Simakov O."/>
            <person name="Wilson M."/>
            <person name="Piel J."/>
            <person name="Ashoor H."/>
            <person name="Bougouffa S."/>
            <person name="Bajic V.B."/>
            <person name="Ryu T."/>
            <person name="Ravasi T."/>
            <person name="Bayer T."/>
            <person name="Micklem G."/>
            <person name="Kim H."/>
            <person name="Bhak J."/>
            <person name="Lajeunesse T.C."/>
            <person name="Voolstra C.R."/>
        </authorList>
    </citation>
    <scope>NUCLEOTIDE SEQUENCE [LARGE SCALE GENOMIC DNA]</scope>
    <source>
        <strain evidence="2 3">CCMP2467</strain>
    </source>
</reference>
<gene>
    <name evidence="2" type="ORF">AK812_SmicGene21351</name>
</gene>
<evidence type="ECO:0000313" key="2">
    <source>
        <dbReference type="EMBL" id="OLP96434.1"/>
    </source>
</evidence>
<dbReference type="Proteomes" id="UP000186817">
    <property type="component" value="Unassembled WGS sequence"/>
</dbReference>
<keyword evidence="3" id="KW-1185">Reference proteome</keyword>
<dbReference type="PROSITE" id="PS50853">
    <property type="entry name" value="FN3"/>
    <property type="match status" value="1"/>
</dbReference>
<dbReference type="OrthoDB" id="416763at2759"/>
<organism evidence="2 3">
    <name type="scientific">Symbiodinium microadriaticum</name>
    <name type="common">Dinoflagellate</name>
    <name type="synonym">Zooxanthella microadriatica</name>
    <dbReference type="NCBI Taxonomy" id="2951"/>
    <lineage>
        <taxon>Eukaryota</taxon>
        <taxon>Sar</taxon>
        <taxon>Alveolata</taxon>
        <taxon>Dinophyceae</taxon>
        <taxon>Suessiales</taxon>
        <taxon>Symbiodiniaceae</taxon>
        <taxon>Symbiodinium</taxon>
    </lineage>
</organism>
<feature type="domain" description="Fibronectin type-III" evidence="1">
    <location>
        <begin position="1"/>
        <end position="66"/>
    </location>
</feature>
<comment type="caution">
    <text evidence="2">The sequence shown here is derived from an EMBL/GenBank/DDBJ whole genome shotgun (WGS) entry which is preliminary data.</text>
</comment>
<dbReference type="EMBL" id="LSRX01000467">
    <property type="protein sequence ID" value="OLP96434.1"/>
    <property type="molecule type" value="Genomic_DNA"/>
</dbReference>
<accession>A0A1Q9DMM5</accession>
<evidence type="ECO:0000259" key="1">
    <source>
        <dbReference type="PROSITE" id="PS50853"/>
    </source>
</evidence>
<proteinExistence type="predicted"/>